<reference evidence="2 3" key="1">
    <citation type="journal article" date="2018" name="Nat. Ecol. Evol.">
        <title>Pezizomycetes genomes reveal the molecular basis of ectomycorrhizal truffle lifestyle.</title>
        <authorList>
            <person name="Murat C."/>
            <person name="Payen T."/>
            <person name="Noel B."/>
            <person name="Kuo A."/>
            <person name="Morin E."/>
            <person name="Chen J."/>
            <person name="Kohler A."/>
            <person name="Krizsan K."/>
            <person name="Balestrini R."/>
            <person name="Da Silva C."/>
            <person name="Montanini B."/>
            <person name="Hainaut M."/>
            <person name="Levati E."/>
            <person name="Barry K.W."/>
            <person name="Belfiori B."/>
            <person name="Cichocki N."/>
            <person name="Clum A."/>
            <person name="Dockter R.B."/>
            <person name="Fauchery L."/>
            <person name="Guy J."/>
            <person name="Iotti M."/>
            <person name="Le Tacon F."/>
            <person name="Lindquist E.A."/>
            <person name="Lipzen A."/>
            <person name="Malagnac F."/>
            <person name="Mello A."/>
            <person name="Molinier V."/>
            <person name="Miyauchi S."/>
            <person name="Poulain J."/>
            <person name="Riccioni C."/>
            <person name="Rubini A."/>
            <person name="Sitrit Y."/>
            <person name="Splivallo R."/>
            <person name="Traeger S."/>
            <person name="Wang M."/>
            <person name="Zifcakova L."/>
            <person name="Wipf D."/>
            <person name="Zambonelli A."/>
            <person name="Paolocci F."/>
            <person name="Nowrousian M."/>
            <person name="Ottonello S."/>
            <person name="Baldrian P."/>
            <person name="Spatafora J.W."/>
            <person name="Henrissat B."/>
            <person name="Nagy L.G."/>
            <person name="Aury J.M."/>
            <person name="Wincker P."/>
            <person name="Grigoriev I.V."/>
            <person name="Bonfante P."/>
            <person name="Martin F.M."/>
        </authorList>
    </citation>
    <scope>NUCLEOTIDE SEQUENCE [LARGE SCALE GENOMIC DNA]</scope>
    <source>
        <strain evidence="2 3">ATCC MYA-4762</strain>
    </source>
</reference>
<evidence type="ECO:0000313" key="3">
    <source>
        <dbReference type="Proteomes" id="UP000267821"/>
    </source>
</evidence>
<evidence type="ECO:0000313" key="2">
    <source>
        <dbReference type="EMBL" id="RPB22506.1"/>
    </source>
</evidence>
<protein>
    <submittedName>
        <fullName evidence="2">Uncharacterized protein</fullName>
    </submittedName>
</protein>
<feature type="compositionally biased region" description="Acidic residues" evidence="1">
    <location>
        <begin position="130"/>
        <end position="143"/>
    </location>
</feature>
<dbReference type="AlphaFoldDB" id="A0A3N4LIC6"/>
<keyword evidence="3" id="KW-1185">Reference proteome</keyword>
<feature type="region of interest" description="Disordered" evidence="1">
    <location>
        <begin position="1"/>
        <end position="213"/>
    </location>
</feature>
<accession>A0A3N4LIC6</accession>
<feature type="compositionally biased region" description="Polar residues" evidence="1">
    <location>
        <begin position="8"/>
        <end position="29"/>
    </location>
</feature>
<feature type="compositionally biased region" description="Acidic residues" evidence="1">
    <location>
        <begin position="59"/>
        <end position="69"/>
    </location>
</feature>
<dbReference type="InParanoid" id="A0A3N4LIC6"/>
<evidence type="ECO:0000256" key="1">
    <source>
        <dbReference type="SAM" id="MobiDB-lite"/>
    </source>
</evidence>
<name>A0A3N4LIC6_9PEZI</name>
<sequence length="213" mass="23194">MTPPIPPQESQNSEQPEFQSLSLTDSKSSPKLLPRVLQDTDLVQPSGGAVSEISNSGESDSESDSESDTESYSADYESHYESYYESDEVSDDESSGVSDYESDEESDCLSEELGYTSTESEGESHSDSGDTSDDTESDYESDSEYGTLGSSEDSELEQSGSEESESGSEDGRTHQQLAEQTKSIVTLECSPQLDKGDREGCRRASGTFHERQQ</sequence>
<organism evidence="2 3">
    <name type="scientific">Terfezia boudieri ATCC MYA-4762</name>
    <dbReference type="NCBI Taxonomy" id="1051890"/>
    <lineage>
        <taxon>Eukaryota</taxon>
        <taxon>Fungi</taxon>
        <taxon>Dikarya</taxon>
        <taxon>Ascomycota</taxon>
        <taxon>Pezizomycotina</taxon>
        <taxon>Pezizomycetes</taxon>
        <taxon>Pezizales</taxon>
        <taxon>Pezizaceae</taxon>
        <taxon>Terfezia</taxon>
    </lineage>
</organism>
<feature type="compositionally biased region" description="Polar residues" evidence="1">
    <location>
        <begin position="174"/>
        <end position="184"/>
    </location>
</feature>
<dbReference type="EMBL" id="ML121551">
    <property type="protein sequence ID" value="RPB22506.1"/>
    <property type="molecule type" value="Genomic_DNA"/>
</dbReference>
<proteinExistence type="predicted"/>
<feature type="compositionally biased region" description="Basic and acidic residues" evidence="1">
    <location>
        <begin position="194"/>
        <end position="213"/>
    </location>
</feature>
<gene>
    <name evidence="2" type="ORF">L211DRAFT_850540</name>
</gene>
<dbReference type="OrthoDB" id="10650520at2759"/>
<dbReference type="Proteomes" id="UP000267821">
    <property type="component" value="Unassembled WGS sequence"/>
</dbReference>
<feature type="compositionally biased region" description="Acidic residues" evidence="1">
    <location>
        <begin position="84"/>
        <end position="110"/>
    </location>
</feature>
<feature type="compositionally biased region" description="Acidic residues" evidence="1">
    <location>
        <begin position="152"/>
        <end position="168"/>
    </location>
</feature>